<keyword evidence="1" id="KW-1133">Transmembrane helix</keyword>
<evidence type="ECO:0000256" key="1">
    <source>
        <dbReference type="SAM" id="Phobius"/>
    </source>
</evidence>
<dbReference type="Proteomes" id="UP000663882">
    <property type="component" value="Unassembled WGS sequence"/>
</dbReference>
<dbReference type="AlphaFoldDB" id="A0A814QVQ1"/>
<gene>
    <name evidence="9" type="ORF">FNK824_LOCUS26017</name>
    <name evidence="8" type="ORF">JBS370_LOCUS13566</name>
    <name evidence="6" type="ORF">JXQ802_LOCUS31766</name>
    <name evidence="7" type="ORF">OTI717_LOCUS2290</name>
    <name evidence="4" type="ORF">PYM288_LOCUS20896</name>
    <name evidence="2" type="ORF">RFH988_LOCUS12289</name>
    <name evidence="5" type="ORF">SEV965_LOCUS23046</name>
    <name evidence="3" type="ORF">ZHD862_LOCUS12992</name>
</gene>
<organism evidence="4 10">
    <name type="scientific">Rotaria sordida</name>
    <dbReference type="NCBI Taxonomy" id="392033"/>
    <lineage>
        <taxon>Eukaryota</taxon>
        <taxon>Metazoa</taxon>
        <taxon>Spiralia</taxon>
        <taxon>Gnathifera</taxon>
        <taxon>Rotifera</taxon>
        <taxon>Eurotatoria</taxon>
        <taxon>Bdelloidea</taxon>
        <taxon>Philodinida</taxon>
        <taxon>Philodinidae</taxon>
        <taxon>Rotaria</taxon>
    </lineage>
</organism>
<dbReference type="EMBL" id="CAJOAX010000110">
    <property type="protein sequence ID" value="CAF3511577.1"/>
    <property type="molecule type" value="Genomic_DNA"/>
</dbReference>
<protein>
    <submittedName>
        <fullName evidence="4">Uncharacterized protein</fullName>
    </submittedName>
</protein>
<reference evidence="4" key="1">
    <citation type="submission" date="2021-02" db="EMBL/GenBank/DDBJ databases">
        <authorList>
            <person name="Nowell W R."/>
        </authorList>
    </citation>
    <scope>NUCLEOTIDE SEQUENCE</scope>
</reference>
<dbReference type="Proteomes" id="UP000663870">
    <property type="component" value="Unassembled WGS sequence"/>
</dbReference>
<evidence type="ECO:0000313" key="5">
    <source>
        <dbReference type="EMBL" id="CAF1237662.1"/>
    </source>
</evidence>
<evidence type="ECO:0000313" key="10">
    <source>
        <dbReference type="Proteomes" id="UP000663854"/>
    </source>
</evidence>
<dbReference type="Proteomes" id="UP000663823">
    <property type="component" value="Unassembled WGS sequence"/>
</dbReference>
<evidence type="ECO:0000313" key="9">
    <source>
        <dbReference type="EMBL" id="CAF4002393.1"/>
    </source>
</evidence>
<dbReference type="EMBL" id="CAJNOL010001365">
    <property type="protein sequence ID" value="CAF1344756.1"/>
    <property type="molecule type" value="Genomic_DNA"/>
</dbReference>
<evidence type="ECO:0000313" key="7">
    <source>
        <dbReference type="EMBL" id="CAF3511577.1"/>
    </source>
</evidence>
<dbReference type="EMBL" id="CAJNOU010001672">
    <property type="protein sequence ID" value="CAF1237662.1"/>
    <property type="molecule type" value="Genomic_DNA"/>
</dbReference>
<keyword evidence="1" id="KW-0812">Transmembrane</keyword>
<dbReference type="EMBL" id="CAJNOO010000509">
    <property type="protein sequence ID" value="CAF0964325.1"/>
    <property type="molecule type" value="Genomic_DNA"/>
</dbReference>
<dbReference type="EMBL" id="CAJNOT010000523">
    <property type="protein sequence ID" value="CAF1010122.1"/>
    <property type="molecule type" value="Genomic_DNA"/>
</dbReference>
<name>A0A814QVQ1_9BILA</name>
<sequence>MNSSTECLYDNTENLCYELLLNLSNISYNNIPNRNTHFLRLSQNSSSYWITITILFFFISFDFIIFILKNILLVHNLNRQYIEIIDFTDENEYRSLHNQEFQLRYGQRSSIHNEKPYHLYRYFIE</sequence>
<keyword evidence="11" id="KW-1185">Reference proteome</keyword>
<evidence type="ECO:0000313" key="2">
    <source>
        <dbReference type="EMBL" id="CAF0964325.1"/>
    </source>
</evidence>
<proteinExistence type="predicted"/>
<dbReference type="Proteomes" id="UP000663864">
    <property type="component" value="Unassembled WGS sequence"/>
</dbReference>
<dbReference type="Proteomes" id="UP000663889">
    <property type="component" value="Unassembled WGS sequence"/>
</dbReference>
<dbReference type="Proteomes" id="UP000663874">
    <property type="component" value="Unassembled WGS sequence"/>
</dbReference>
<dbReference type="EMBL" id="CAJOBD010001172">
    <property type="protein sequence ID" value="CAF3768947.1"/>
    <property type="molecule type" value="Genomic_DNA"/>
</dbReference>
<accession>A0A814QVQ1</accession>
<dbReference type="Proteomes" id="UP000663854">
    <property type="component" value="Unassembled WGS sequence"/>
</dbReference>
<comment type="caution">
    <text evidence="4">The sequence shown here is derived from an EMBL/GenBank/DDBJ whole genome shotgun (WGS) entry which is preliminary data.</text>
</comment>
<evidence type="ECO:0000313" key="8">
    <source>
        <dbReference type="EMBL" id="CAF3768947.1"/>
    </source>
</evidence>
<evidence type="ECO:0000313" key="11">
    <source>
        <dbReference type="Proteomes" id="UP000663870"/>
    </source>
</evidence>
<feature type="transmembrane region" description="Helical" evidence="1">
    <location>
        <begin position="48"/>
        <end position="68"/>
    </location>
</feature>
<dbReference type="EMBL" id="CAJNOH010000793">
    <property type="protein sequence ID" value="CAF1124884.1"/>
    <property type="molecule type" value="Genomic_DNA"/>
</dbReference>
<dbReference type="OrthoDB" id="10042554at2759"/>
<dbReference type="Proteomes" id="UP000663836">
    <property type="component" value="Unassembled WGS sequence"/>
</dbReference>
<keyword evidence="1" id="KW-0472">Membrane</keyword>
<dbReference type="EMBL" id="CAJOBE010006285">
    <property type="protein sequence ID" value="CAF4002393.1"/>
    <property type="molecule type" value="Genomic_DNA"/>
</dbReference>
<evidence type="ECO:0000313" key="6">
    <source>
        <dbReference type="EMBL" id="CAF1344756.1"/>
    </source>
</evidence>
<evidence type="ECO:0000313" key="4">
    <source>
        <dbReference type="EMBL" id="CAF1124884.1"/>
    </source>
</evidence>
<evidence type="ECO:0000313" key="3">
    <source>
        <dbReference type="EMBL" id="CAF1010122.1"/>
    </source>
</evidence>